<keyword evidence="3" id="KW-1185">Reference proteome</keyword>
<evidence type="ECO:0000313" key="2">
    <source>
        <dbReference type="EMBL" id="KAK7243552.1"/>
    </source>
</evidence>
<evidence type="ECO:0000313" key="3">
    <source>
        <dbReference type="Proteomes" id="UP001372338"/>
    </source>
</evidence>
<comment type="caution">
    <text evidence="2">The sequence shown here is derived from an EMBL/GenBank/DDBJ whole genome shotgun (WGS) entry which is preliminary data.</text>
</comment>
<protein>
    <submittedName>
        <fullName evidence="2">Uncharacterized protein</fullName>
    </submittedName>
</protein>
<accession>A0AAN9E1K5</accession>
<organism evidence="2 3">
    <name type="scientific">Crotalaria pallida</name>
    <name type="common">Smooth rattlebox</name>
    <name type="synonym">Crotalaria striata</name>
    <dbReference type="NCBI Taxonomy" id="3830"/>
    <lineage>
        <taxon>Eukaryota</taxon>
        <taxon>Viridiplantae</taxon>
        <taxon>Streptophyta</taxon>
        <taxon>Embryophyta</taxon>
        <taxon>Tracheophyta</taxon>
        <taxon>Spermatophyta</taxon>
        <taxon>Magnoliopsida</taxon>
        <taxon>eudicotyledons</taxon>
        <taxon>Gunneridae</taxon>
        <taxon>Pentapetalae</taxon>
        <taxon>rosids</taxon>
        <taxon>fabids</taxon>
        <taxon>Fabales</taxon>
        <taxon>Fabaceae</taxon>
        <taxon>Papilionoideae</taxon>
        <taxon>50 kb inversion clade</taxon>
        <taxon>genistoids sensu lato</taxon>
        <taxon>core genistoids</taxon>
        <taxon>Crotalarieae</taxon>
        <taxon>Crotalaria</taxon>
    </lineage>
</organism>
<feature type="region of interest" description="Disordered" evidence="1">
    <location>
        <begin position="281"/>
        <end position="304"/>
    </location>
</feature>
<dbReference type="Proteomes" id="UP001372338">
    <property type="component" value="Unassembled WGS sequence"/>
</dbReference>
<dbReference type="AlphaFoldDB" id="A0AAN9E1K5"/>
<evidence type="ECO:0000256" key="1">
    <source>
        <dbReference type="SAM" id="MobiDB-lite"/>
    </source>
</evidence>
<name>A0AAN9E1K5_CROPI</name>
<reference evidence="2 3" key="1">
    <citation type="submission" date="2024-01" db="EMBL/GenBank/DDBJ databases">
        <title>The genomes of 5 underutilized Papilionoideae crops provide insights into root nodulation and disease resistanc.</title>
        <authorList>
            <person name="Yuan L."/>
        </authorList>
    </citation>
    <scope>NUCLEOTIDE SEQUENCE [LARGE SCALE GENOMIC DNA]</scope>
    <source>
        <strain evidence="2">ZHUSHIDOU_FW_LH</strain>
        <tissue evidence="2">Leaf</tissue>
    </source>
</reference>
<gene>
    <name evidence="2" type="ORF">RIF29_38354</name>
</gene>
<dbReference type="EMBL" id="JAYWIO010000008">
    <property type="protein sequence ID" value="KAK7243552.1"/>
    <property type="molecule type" value="Genomic_DNA"/>
</dbReference>
<sequence length="329" mass="35967">MSPSPFAQPMYPSANGVSHSYAAWPQPNVLALHIPGSILQSSRLRSSLCAPDLLPEEFDVLPDFDGKQHLLNEFSSFSQPHLGAISLSRSVRSNTLTPSNLDELFSSEISSSPGYSDLAAASVFSPAHKTAVLNQFQQLQSTLSPIIINTNVLSPKNVDHPLLARNMESFGVLSPGRMSPRSMESISPMSFRYSAFAQHEIPQQQLWSLSSRDLGSNNPTSVVRSPVNSWSKWGSPNGQVDWLVNENELGRSQRSSSFVHESNGEEEPDLSWVQSFVKESPPETIKEKSAGSGHIPSADGPNTNPQIESVDHSVLGAWLEQMHLDQLVV</sequence>
<proteinExistence type="predicted"/>